<reference evidence="1 2" key="1">
    <citation type="submission" date="2018-10" db="EMBL/GenBank/DDBJ databases">
        <title>Genomic Encyclopedia of Archaeal and Bacterial Type Strains, Phase II (KMG-II): from individual species to whole genera.</title>
        <authorList>
            <person name="Goeker M."/>
        </authorList>
    </citation>
    <scope>NUCLEOTIDE SEQUENCE [LARGE SCALE GENOMIC DNA]</scope>
    <source>
        <strain evidence="1 2">DSM 19839</strain>
    </source>
</reference>
<accession>A0A495PVA9</accession>
<sequence length="68" mass="7634">MKKLTLTLVGIFAFSYGFSNNSIENSKSIENVDCVKFTLSCGIGGLACNLDTFEQLMNEIYYFEDELC</sequence>
<dbReference type="RefSeq" id="WP_121345504.1">
    <property type="nucleotide sequence ID" value="NZ_RBLG01000002.1"/>
</dbReference>
<organism evidence="1 2">
    <name type="scientific">Gillisia mitskevichiae</name>
    <dbReference type="NCBI Taxonomy" id="270921"/>
    <lineage>
        <taxon>Bacteria</taxon>
        <taxon>Pseudomonadati</taxon>
        <taxon>Bacteroidota</taxon>
        <taxon>Flavobacteriia</taxon>
        <taxon>Flavobacteriales</taxon>
        <taxon>Flavobacteriaceae</taxon>
        <taxon>Gillisia</taxon>
    </lineage>
</organism>
<protein>
    <submittedName>
        <fullName evidence="1">Uncharacterized protein</fullName>
    </submittedName>
</protein>
<dbReference type="Proteomes" id="UP000276282">
    <property type="component" value="Unassembled WGS sequence"/>
</dbReference>
<proteinExistence type="predicted"/>
<evidence type="ECO:0000313" key="2">
    <source>
        <dbReference type="Proteomes" id="UP000276282"/>
    </source>
</evidence>
<comment type="caution">
    <text evidence="1">The sequence shown here is derived from an EMBL/GenBank/DDBJ whole genome shotgun (WGS) entry which is preliminary data.</text>
</comment>
<name>A0A495PVA9_9FLAO</name>
<keyword evidence="2" id="KW-1185">Reference proteome</keyword>
<gene>
    <name evidence="1" type="ORF">BC962_1658</name>
</gene>
<evidence type="ECO:0000313" key="1">
    <source>
        <dbReference type="EMBL" id="RKS53408.1"/>
    </source>
</evidence>
<dbReference type="EMBL" id="RBLG01000002">
    <property type="protein sequence ID" value="RKS53408.1"/>
    <property type="molecule type" value="Genomic_DNA"/>
</dbReference>
<dbReference type="AlphaFoldDB" id="A0A495PVA9"/>